<dbReference type="SUPFAM" id="SSF54637">
    <property type="entry name" value="Thioesterase/thiol ester dehydrase-isomerase"/>
    <property type="match status" value="1"/>
</dbReference>
<sequence length="132" mass="14839">TTVASVNASLKPPGKRAQWSQTIVPNPVLLFKYSALTFNGHRIHYDRNFCKQEFGFPGLVVHGPLIATLLMELVRHNLPEARVSEFSFRAMGPVFDFQRFKVAGCCEQNTVHLWAVNEDEFETMSAQAKIGS</sequence>
<reference evidence="2" key="1">
    <citation type="journal article" date="2014" name="Front. Microbiol.">
        <title>High frequency of phylogenetically diverse reductive dehalogenase-homologous genes in deep subseafloor sedimentary metagenomes.</title>
        <authorList>
            <person name="Kawai M."/>
            <person name="Futagami T."/>
            <person name="Toyoda A."/>
            <person name="Takaki Y."/>
            <person name="Nishi S."/>
            <person name="Hori S."/>
            <person name="Arai W."/>
            <person name="Tsubouchi T."/>
            <person name="Morono Y."/>
            <person name="Uchiyama I."/>
            <person name="Ito T."/>
            <person name="Fujiyama A."/>
            <person name="Inagaki F."/>
            <person name="Takami H."/>
        </authorList>
    </citation>
    <scope>NUCLEOTIDE SEQUENCE</scope>
    <source>
        <strain evidence="2">Expedition CK06-06</strain>
    </source>
</reference>
<name>X1C6A7_9ZZZZ</name>
<comment type="caution">
    <text evidence="2">The sequence shown here is derived from an EMBL/GenBank/DDBJ whole genome shotgun (WGS) entry which is preliminary data.</text>
</comment>
<organism evidence="2">
    <name type="scientific">marine sediment metagenome</name>
    <dbReference type="NCBI Taxonomy" id="412755"/>
    <lineage>
        <taxon>unclassified sequences</taxon>
        <taxon>metagenomes</taxon>
        <taxon>ecological metagenomes</taxon>
    </lineage>
</organism>
<feature type="non-terminal residue" evidence="2">
    <location>
        <position position="1"/>
    </location>
</feature>
<dbReference type="PANTHER" id="PTHR28152">
    <property type="entry name" value="HYDROXYACYL-THIOESTER DEHYDRATASE TYPE 2, MITOCHONDRIAL"/>
    <property type="match status" value="1"/>
</dbReference>
<evidence type="ECO:0000313" key="2">
    <source>
        <dbReference type="EMBL" id="GAG79931.1"/>
    </source>
</evidence>
<accession>X1C6A7</accession>
<dbReference type="InterPro" id="IPR029069">
    <property type="entry name" value="HotDog_dom_sf"/>
</dbReference>
<dbReference type="Pfam" id="PF01575">
    <property type="entry name" value="MaoC_dehydratas"/>
    <property type="match status" value="1"/>
</dbReference>
<gene>
    <name evidence="2" type="ORF">S01H4_33479</name>
</gene>
<evidence type="ECO:0000259" key="1">
    <source>
        <dbReference type="Pfam" id="PF01575"/>
    </source>
</evidence>
<proteinExistence type="predicted"/>
<dbReference type="GO" id="GO:0019171">
    <property type="term" value="F:(3R)-hydroxyacyl-[acyl-carrier-protein] dehydratase activity"/>
    <property type="evidence" value="ECO:0007669"/>
    <property type="project" value="TreeGrafter"/>
</dbReference>
<dbReference type="InterPro" id="IPR002539">
    <property type="entry name" value="MaoC-like_dom"/>
</dbReference>
<dbReference type="PANTHER" id="PTHR28152:SF1">
    <property type="entry name" value="HYDROXYACYL-THIOESTER DEHYDRATASE TYPE 2, MITOCHONDRIAL"/>
    <property type="match status" value="1"/>
</dbReference>
<dbReference type="EMBL" id="BART01017624">
    <property type="protein sequence ID" value="GAG79931.1"/>
    <property type="molecule type" value="Genomic_DNA"/>
</dbReference>
<dbReference type="InterPro" id="IPR052741">
    <property type="entry name" value="Mitochondrial_HTD2"/>
</dbReference>
<protein>
    <recommendedName>
        <fullName evidence="1">MaoC-like domain-containing protein</fullName>
    </recommendedName>
</protein>
<dbReference type="AlphaFoldDB" id="X1C6A7"/>
<feature type="domain" description="MaoC-like" evidence="1">
    <location>
        <begin position="23"/>
        <end position="109"/>
    </location>
</feature>
<dbReference type="Gene3D" id="3.10.129.10">
    <property type="entry name" value="Hotdog Thioesterase"/>
    <property type="match status" value="1"/>
</dbReference>